<proteinExistence type="predicted"/>
<accession>A0A3D8R0X6</accession>
<gene>
    <name evidence="1" type="ORF">BP6252_09085</name>
</gene>
<evidence type="ECO:0000313" key="1">
    <source>
        <dbReference type="EMBL" id="RDW67689.1"/>
    </source>
</evidence>
<protein>
    <submittedName>
        <fullName evidence="1">Uncharacterized protein</fullName>
    </submittedName>
</protein>
<dbReference type="Proteomes" id="UP000256645">
    <property type="component" value="Unassembled WGS sequence"/>
</dbReference>
<sequence length="92" mass="9309">MATTSMAGEGVHGMLAKRHQIAAMAQGACGVPAVSSSADPVAHRCPSLLDVQSTSLPAVLLFLAPGLQGQARKQAMFCCWSDAAAAATESVP</sequence>
<name>A0A3D8R0X6_9HELO</name>
<reference evidence="1 2" key="1">
    <citation type="journal article" date="2018" name="IMA Fungus">
        <title>IMA Genome-F 9: Draft genome sequence of Annulohypoxylon stygium, Aspergillus mulundensis, Berkeleyomyces basicola (syn. Thielaviopsis basicola), Ceratocystis smalleyi, two Cercospora beticola strains, Coleophoma cylindrospora, Fusarium fracticaudum, Phialophora cf. hyalina, and Morchella septimelata.</title>
        <authorList>
            <person name="Wingfield B.D."/>
            <person name="Bills G.F."/>
            <person name="Dong Y."/>
            <person name="Huang W."/>
            <person name="Nel W.J."/>
            <person name="Swalarsk-Parry B.S."/>
            <person name="Vaghefi N."/>
            <person name="Wilken P.M."/>
            <person name="An Z."/>
            <person name="de Beer Z.W."/>
            <person name="De Vos L."/>
            <person name="Chen L."/>
            <person name="Duong T.A."/>
            <person name="Gao Y."/>
            <person name="Hammerbacher A."/>
            <person name="Kikkert J.R."/>
            <person name="Li Y."/>
            <person name="Li H."/>
            <person name="Li K."/>
            <person name="Li Q."/>
            <person name="Liu X."/>
            <person name="Ma X."/>
            <person name="Naidoo K."/>
            <person name="Pethybridge S.J."/>
            <person name="Sun J."/>
            <person name="Steenkamp E.T."/>
            <person name="van der Nest M.A."/>
            <person name="van Wyk S."/>
            <person name="Wingfield M.J."/>
            <person name="Xiong C."/>
            <person name="Yue Q."/>
            <person name="Zhang X."/>
        </authorList>
    </citation>
    <scope>NUCLEOTIDE SEQUENCE [LARGE SCALE GENOMIC DNA]</scope>
    <source>
        <strain evidence="1 2">BP6252</strain>
    </source>
</reference>
<organism evidence="1 2">
    <name type="scientific">Coleophoma cylindrospora</name>
    <dbReference type="NCBI Taxonomy" id="1849047"/>
    <lineage>
        <taxon>Eukaryota</taxon>
        <taxon>Fungi</taxon>
        <taxon>Dikarya</taxon>
        <taxon>Ascomycota</taxon>
        <taxon>Pezizomycotina</taxon>
        <taxon>Leotiomycetes</taxon>
        <taxon>Helotiales</taxon>
        <taxon>Dermateaceae</taxon>
        <taxon>Coleophoma</taxon>
    </lineage>
</organism>
<dbReference type="EMBL" id="PDLM01000010">
    <property type="protein sequence ID" value="RDW67689.1"/>
    <property type="molecule type" value="Genomic_DNA"/>
</dbReference>
<evidence type="ECO:0000313" key="2">
    <source>
        <dbReference type="Proteomes" id="UP000256645"/>
    </source>
</evidence>
<keyword evidence="2" id="KW-1185">Reference proteome</keyword>
<comment type="caution">
    <text evidence="1">The sequence shown here is derived from an EMBL/GenBank/DDBJ whole genome shotgun (WGS) entry which is preliminary data.</text>
</comment>
<dbReference type="AlphaFoldDB" id="A0A3D8R0X6"/>